<comment type="caution">
    <text evidence="2">The sequence shown here is derived from an EMBL/GenBank/DDBJ whole genome shotgun (WGS) entry which is preliminary data.</text>
</comment>
<dbReference type="Pfam" id="PF06355">
    <property type="entry name" value="Aegerolysin"/>
    <property type="match status" value="1"/>
</dbReference>
<dbReference type="AlphaFoldDB" id="A0A9W9NP70"/>
<sequence>MDAQELLDKYNSQWVSFHIRDHLKDGQVLIQNTVIEGGEFEHPTNRRRSLSEDEVDEMTIPSYGVGEITARSRRGSEGRLDLFHDNNKICEIHWENRGGEYPNLVELLDSSDKYRIEYGGWSPEAGPLGHVYVDISERKEK</sequence>
<proteinExistence type="inferred from homology"/>
<dbReference type="InterPro" id="IPR009413">
    <property type="entry name" value="Aegerolysin-typ"/>
</dbReference>
<comment type="similarity">
    <text evidence="1">Belongs to the aegerolysin family.</text>
</comment>
<dbReference type="GO" id="GO:0019836">
    <property type="term" value="P:symbiont-mediated hemolysis of host erythrocyte"/>
    <property type="evidence" value="ECO:0007669"/>
    <property type="project" value="InterPro"/>
</dbReference>
<dbReference type="Proteomes" id="UP001150941">
    <property type="component" value="Unassembled WGS sequence"/>
</dbReference>
<evidence type="ECO:0000256" key="1">
    <source>
        <dbReference type="ARBA" id="ARBA00010795"/>
    </source>
</evidence>
<gene>
    <name evidence="2" type="ORF">N7468_007978</name>
</gene>
<evidence type="ECO:0000313" key="2">
    <source>
        <dbReference type="EMBL" id="KAJ5223436.1"/>
    </source>
</evidence>
<protein>
    <submittedName>
        <fullName evidence="2">Aegerolysin</fullName>
    </submittedName>
</protein>
<reference evidence="2" key="2">
    <citation type="journal article" date="2023" name="IMA Fungus">
        <title>Comparative genomic study of the Penicillium genus elucidates a diverse pangenome and 15 lateral gene transfer events.</title>
        <authorList>
            <person name="Petersen C."/>
            <person name="Sorensen T."/>
            <person name="Nielsen M.R."/>
            <person name="Sondergaard T.E."/>
            <person name="Sorensen J.L."/>
            <person name="Fitzpatrick D.A."/>
            <person name="Frisvad J.C."/>
            <person name="Nielsen K.L."/>
        </authorList>
    </citation>
    <scope>NUCLEOTIDE SEQUENCE</scope>
    <source>
        <strain evidence="2">IBT 19713</strain>
    </source>
</reference>
<keyword evidence="3" id="KW-1185">Reference proteome</keyword>
<organism evidence="2 3">
    <name type="scientific">Penicillium chermesinum</name>
    <dbReference type="NCBI Taxonomy" id="63820"/>
    <lineage>
        <taxon>Eukaryota</taxon>
        <taxon>Fungi</taxon>
        <taxon>Dikarya</taxon>
        <taxon>Ascomycota</taxon>
        <taxon>Pezizomycotina</taxon>
        <taxon>Eurotiomycetes</taxon>
        <taxon>Eurotiomycetidae</taxon>
        <taxon>Eurotiales</taxon>
        <taxon>Aspergillaceae</taxon>
        <taxon>Penicillium</taxon>
    </lineage>
</organism>
<dbReference type="OrthoDB" id="2727348at2759"/>
<dbReference type="Gene3D" id="2.60.270.50">
    <property type="match status" value="1"/>
</dbReference>
<evidence type="ECO:0000313" key="3">
    <source>
        <dbReference type="Proteomes" id="UP001150941"/>
    </source>
</evidence>
<accession>A0A9W9NP70</accession>
<dbReference type="EMBL" id="JAPQKS010000006">
    <property type="protein sequence ID" value="KAJ5223436.1"/>
    <property type="molecule type" value="Genomic_DNA"/>
</dbReference>
<dbReference type="RefSeq" id="XP_058327619.1">
    <property type="nucleotide sequence ID" value="XM_058477274.1"/>
</dbReference>
<dbReference type="GeneID" id="83204577"/>
<reference evidence="2" key="1">
    <citation type="submission" date="2022-11" db="EMBL/GenBank/DDBJ databases">
        <authorList>
            <person name="Petersen C."/>
        </authorList>
    </citation>
    <scope>NUCLEOTIDE SEQUENCE</scope>
    <source>
        <strain evidence="2">IBT 19713</strain>
    </source>
</reference>
<name>A0A9W9NP70_9EURO</name>